<evidence type="ECO:0000313" key="2">
    <source>
        <dbReference type="Proteomes" id="UP000054047"/>
    </source>
</evidence>
<dbReference type="AlphaFoldDB" id="A0A0C2BQY0"/>
<reference evidence="1 2" key="1">
    <citation type="submission" date="2013-12" db="EMBL/GenBank/DDBJ databases">
        <title>Draft genome of the parsitic nematode Ancylostoma duodenale.</title>
        <authorList>
            <person name="Mitreva M."/>
        </authorList>
    </citation>
    <scope>NUCLEOTIDE SEQUENCE [LARGE SCALE GENOMIC DNA]</scope>
    <source>
        <strain evidence="1 2">Zhejiang</strain>
    </source>
</reference>
<evidence type="ECO:0000313" key="1">
    <source>
        <dbReference type="EMBL" id="KIH46193.1"/>
    </source>
</evidence>
<dbReference type="Proteomes" id="UP000054047">
    <property type="component" value="Unassembled WGS sequence"/>
</dbReference>
<organism evidence="1 2">
    <name type="scientific">Ancylostoma duodenale</name>
    <dbReference type="NCBI Taxonomy" id="51022"/>
    <lineage>
        <taxon>Eukaryota</taxon>
        <taxon>Metazoa</taxon>
        <taxon>Ecdysozoa</taxon>
        <taxon>Nematoda</taxon>
        <taxon>Chromadorea</taxon>
        <taxon>Rhabditida</taxon>
        <taxon>Rhabditina</taxon>
        <taxon>Rhabditomorpha</taxon>
        <taxon>Strongyloidea</taxon>
        <taxon>Ancylostomatidae</taxon>
        <taxon>Ancylostomatinae</taxon>
        <taxon>Ancylostoma</taxon>
    </lineage>
</organism>
<protein>
    <submittedName>
        <fullName evidence="1">Uncharacterized protein</fullName>
    </submittedName>
</protein>
<gene>
    <name evidence="1" type="ORF">ANCDUO_23755</name>
</gene>
<sequence length="113" mass="12779">MSGFKRFQAYFASSSVLEPSLPALLAQYLWSGMDGERCFSVLSLLWYWCLHFVLSRAGYRQTLTPSSTESADLDKKDLLKDRSEQNGHISISGITIASSAVPWRALFQHPAFW</sequence>
<keyword evidence="2" id="KW-1185">Reference proteome</keyword>
<accession>A0A0C2BQY0</accession>
<proteinExistence type="predicted"/>
<name>A0A0C2BQY0_9BILA</name>
<dbReference type="EMBL" id="KN769870">
    <property type="protein sequence ID" value="KIH46193.1"/>
    <property type="molecule type" value="Genomic_DNA"/>
</dbReference>